<dbReference type="GO" id="GO:0005829">
    <property type="term" value="C:cytosol"/>
    <property type="evidence" value="ECO:0007669"/>
    <property type="project" value="TreeGrafter"/>
</dbReference>
<comment type="caution">
    <text evidence="5">The sequence shown here is derived from an EMBL/GenBank/DDBJ whole genome shotgun (WGS) entry which is preliminary data.</text>
</comment>
<dbReference type="AlphaFoldDB" id="A0AA35WMV8"/>
<dbReference type="Gene3D" id="3.40.50.150">
    <property type="entry name" value="Vaccinia Virus protein VP39"/>
    <property type="match status" value="1"/>
</dbReference>
<keyword evidence="3" id="KW-0808">Transferase</keyword>
<sequence length="260" mass="29177">MFYNPKATNVLLKDYKKAFQPSVFLKQYYEAFSPSDISLYLKQKLLCFHDSFLTVPNGLKVLDYGAGPSIASAISAATKASDIVLAEYAEENIEFLDQWLNCEPNAFDWSPYFTYVVQELEGGGEEQVKERETKVRKLIKGLVHCDIRKDPPIQQGYDTQYDVVMCSLVLEGASSTQEEYCSNVARLVQLVKPGGSIFYYGVENKIGYYTIGDRSFPNIHITDELALKAFRDAGVDDASLKECPVGDCNVKFIFIGGKRS</sequence>
<reference evidence="5" key="1">
    <citation type="submission" date="2023-03" db="EMBL/GenBank/DDBJ databases">
        <authorList>
            <person name="Steffen K."/>
            <person name="Cardenas P."/>
        </authorList>
    </citation>
    <scope>NUCLEOTIDE SEQUENCE</scope>
</reference>
<proteinExistence type="inferred from homology"/>
<dbReference type="SUPFAM" id="SSF53335">
    <property type="entry name" value="S-adenosyl-L-methionine-dependent methyltransferases"/>
    <property type="match status" value="1"/>
</dbReference>
<organism evidence="5 6">
    <name type="scientific">Geodia barretti</name>
    <name type="common">Barrett's horny sponge</name>
    <dbReference type="NCBI Taxonomy" id="519541"/>
    <lineage>
        <taxon>Eukaryota</taxon>
        <taxon>Metazoa</taxon>
        <taxon>Porifera</taxon>
        <taxon>Demospongiae</taxon>
        <taxon>Heteroscleromorpha</taxon>
        <taxon>Tetractinellida</taxon>
        <taxon>Astrophorina</taxon>
        <taxon>Geodiidae</taxon>
        <taxon>Geodia</taxon>
    </lineage>
</organism>
<dbReference type="PROSITE" id="PS51681">
    <property type="entry name" value="SAM_MT_NNMT_PNMT_TEMT"/>
    <property type="match status" value="1"/>
</dbReference>
<dbReference type="EMBL" id="CASHTH010002270">
    <property type="protein sequence ID" value="CAI8027323.1"/>
    <property type="molecule type" value="Genomic_DNA"/>
</dbReference>
<dbReference type="PANTHER" id="PTHR10867">
    <property type="entry name" value="NNMT/PNMT/TEMT FAMILY MEMBER"/>
    <property type="match status" value="1"/>
</dbReference>
<keyword evidence="2" id="KW-0489">Methyltransferase</keyword>
<name>A0AA35WMV8_GEOBA</name>
<accession>A0AA35WMV8</accession>
<evidence type="ECO:0000256" key="3">
    <source>
        <dbReference type="ARBA" id="ARBA00022679"/>
    </source>
</evidence>
<dbReference type="InterPro" id="IPR053384">
    <property type="entry name" value="SAM-dep_methyltransferase"/>
</dbReference>
<dbReference type="NCBIfam" id="NF041360">
    <property type="entry name" value="GntF_guanitoxin"/>
    <property type="match status" value="1"/>
</dbReference>
<keyword evidence="4" id="KW-0949">S-adenosyl-L-methionine</keyword>
<evidence type="ECO:0000313" key="6">
    <source>
        <dbReference type="Proteomes" id="UP001174909"/>
    </source>
</evidence>
<keyword evidence="6" id="KW-1185">Reference proteome</keyword>
<gene>
    <name evidence="5" type="ORF">GBAR_LOCUS15631</name>
</gene>
<comment type="similarity">
    <text evidence="1">Belongs to the class I-like SAM-binding methyltransferase superfamily. NNMT/PNMT/TEMT family.</text>
</comment>
<evidence type="ECO:0000256" key="2">
    <source>
        <dbReference type="ARBA" id="ARBA00022603"/>
    </source>
</evidence>
<dbReference type="GO" id="GO:0008170">
    <property type="term" value="F:N-methyltransferase activity"/>
    <property type="evidence" value="ECO:0007669"/>
    <property type="project" value="TreeGrafter"/>
</dbReference>
<dbReference type="InterPro" id="IPR000940">
    <property type="entry name" value="NNMT_TEMT_trans"/>
</dbReference>
<evidence type="ECO:0000256" key="1">
    <source>
        <dbReference type="ARBA" id="ARBA00007996"/>
    </source>
</evidence>
<protein>
    <submittedName>
        <fullName evidence="5">Indolethylamine N-methyltransferase</fullName>
    </submittedName>
</protein>
<dbReference type="Proteomes" id="UP001174909">
    <property type="component" value="Unassembled WGS sequence"/>
</dbReference>
<evidence type="ECO:0000313" key="5">
    <source>
        <dbReference type="EMBL" id="CAI8027323.1"/>
    </source>
</evidence>
<dbReference type="InterPro" id="IPR029063">
    <property type="entry name" value="SAM-dependent_MTases_sf"/>
</dbReference>
<evidence type="ECO:0000256" key="4">
    <source>
        <dbReference type="ARBA" id="ARBA00022691"/>
    </source>
</evidence>
<dbReference type="PANTHER" id="PTHR10867:SF17">
    <property type="entry name" value="NICOTINAMIDE N-METHYLTRANSFERASE"/>
    <property type="match status" value="1"/>
</dbReference>
<dbReference type="GO" id="GO:0032259">
    <property type="term" value="P:methylation"/>
    <property type="evidence" value="ECO:0007669"/>
    <property type="project" value="UniProtKB-KW"/>
</dbReference>
<dbReference type="Pfam" id="PF01234">
    <property type="entry name" value="NNMT_PNMT_TEMT"/>
    <property type="match status" value="1"/>
</dbReference>